<evidence type="ECO:0000256" key="9">
    <source>
        <dbReference type="SAM" id="Phobius"/>
    </source>
</evidence>
<comment type="subcellular location">
    <subcellularLocation>
        <location evidence="1">Cell membrane</location>
        <topology evidence="1">Multi-pass membrane protein</topology>
    </subcellularLocation>
</comment>
<reference evidence="10 11" key="1">
    <citation type="submission" date="2015-11" db="EMBL/GenBank/DDBJ databases">
        <title>Draft Genome Sequence of the Strain BR 10303 (Bradyrhizobium sp.) isolated from nodules of Centrolobium paraense.</title>
        <authorList>
            <person name="Zelli J.E."/>
            <person name="Simoes-Araujo J.L."/>
            <person name="Barauna A.C."/>
            <person name="Silva K."/>
        </authorList>
    </citation>
    <scope>NUCLEOTIDE SEQUENCE [LARGE SCALE GENOMIC DNA]</scope>
    <source>
        <strain evidence="10 11">BR 10303</strain>
    </source>
</reference>
<evidence type="ECO:0000256" key="6">
    <source>
        <dbReference type="ARBA" id="ARBA00022989"/>
    </source>
</evidence>
<evidence type="ECO:0000256" key="4">
    <source>
        <dbReference type="ARBA" id="ARBA00022692"/>
    </source>
</evidence>
<dbReference type="Pfam" id="PF02653">
    <property type="entry name" value="BPD_transp_2"/>
    <property type="match status" value="1"/>
</dbReference>
<feature type="transmembrane region" description="Helical" evidence="9">
    <location>
        <begin position="24"/>
        <end position="44"/>
    </location>
</feature>
<dbReference type="EMBL" id="LNCU01000098">
    <property type="protein sequence ID" value="KWV49887.1"/>
    <property type="molecule type" value="Genomic_DNA"/>
</dbReference>
<feature type="transmembrane region" description="Helical" evidence="9">
    <location>
        <begin position="103"/>
        <end position="125"/>
    </location>
</feature>
<dbReference type="GO" id="GO:0022857">
    <property type="term" value="F:transmembrane transporter activity"/>
    <property type="evidence" value="ECO:0007669"/>
    <property type="project" value="InterPro"/>
</dbReference>
<evidence type="ECO:0000256" key="3">
    <source>
        <dbReference type="ARBA" id="ARBA00022475"/>
    </source>
</evidence>
<dbReference type="InterPro" id="IPR052157">
    <property type="entry name" value="BCAA_transport_permease"/>
</dbReference>
<dbReference type="AlphaFoldDB" id="A0A109JIY6"/>
<keyword evidence="6 9" id="KW-1133">Transmembrane helix</keyword>
<name>A0A109JIY6_9BRAD</name>
<feature type="transmembrane region" description="Helical" evidence="9">
    <location>
        <begin position="269"/>
        <end position="289"/>
    </location>
</feature>
<keyword evidence="7 9" id="KW-0472">Membrane</keyword>
<evidence type="ECO:0000256" key="5">
    <source>
        <dbReference type="ARBA" id="ARBA00022970"/>
    </source>
</evidence>
<keyword evidence="3" id="KW-1003">Cell membrane</keyword>
<feature type="transmembrane region" description="Helical" evidence="9">
    <location>
        <begin position="72"/>
        <end position="91"/>
    </location>
</feature>
<proteinExistence type="inferred from homology"/>
<evidence type="ECO:0000256" key="1">
    <source>
        <dbReference type="ARBA" id="ARBA00004651"/>
    </source>
</evidence>
<feature type="transmembrane region" description="Helical" evidence="9">
    <location>
        <begin position="239"/>
        <end position="262"/>
    </location>
</feature>
<dbReference type="OrthoDB" id="9807115at2"/>
<keyword evidence="5" id="KW-0029">Amino-acid transport</keyword>
<dbReference type="GO" id="GO:0006865">
    <property type="term" value="P:amino acid transport"/>
    <property type="evidence" value="ECO:0007669"/>
    <property type="project" value="UniProtKB-KW"/>
</dbReference>
<feature type="transmembrane region" description="Helical" evidence="9">
    <location>
        <begin position="153"/>
        <end position="173"/>
    </location>
</feature>
<evidence type="ECO:0000313" key="11">
    <source>
        <dbReference type="Proteomes" id="UP000057737"/>
    </source>
</evidence>
<evidence type="ECO:0000313" key="10">
    <source>
        <dbReference type="EMBL" id="KWV49887.1"/>
    </source>
</evidence>
<protein>
    <submittedName>
        <fullName evidence="10">ABC transporter permease</fullName>
    </submittedName>
</protein>
<feature type="transmembrane region" description="Helical" evidence="9">
    <location>
        <begin position="194"/>
        <end position="219"/>
    </location>
</feature>
<comment type="caution">
    <text evidence="10">The sequence shown here is derived from an EMBL/GenBank/DDBJ whole genome shotgun (WGS) entry which is preliminary data.</text>
</comment>
<accession>A0A109JIY6</accession>
<dbReference type="InterPro" id="IPR001851">
    <property type="entry name" value="ABC_transp_permease"/>
</dbReference>
<dbReference type="PANTHER" id="PTHR11795:SF442">
    <property type="entry name" value="ABC TRANSPORTER ATP-BINDING PROTEIN"/>
    <property type="match status" value="1"/>
</dbReference>
<dbReference type="PANTHER" id="PTHR11795">
    <property type="entry name" value="BRANCHED-CHAIN AMINO ACID TRANSPORT SYSTEM PERMEASE PROTEIN LIVH"/>
    <property type="match status" value="1"/>
</dbReference>
<keyword evidence="2" id="KW-0813">Transport</keyword>
<keyword evidence="11" id="KW-1185">Reference proteome</keyword>
<dbReference type="RefSeq" id="WP_066512123.1">
    <property type="nucleotide sequence ID" value="NZ_LNCU01000098.1"/>
</dbReference>
<comment type="similarity">
    <text evidence="8">Belongs to the binding-protein-dependent transport system permease family. LivHM subfamily.</text>
</comment>
<dbReference type="GO" id="GO:0005886">
    <property type="term" value="C:plasma membrane"/>
    <property type="evidence" value="ECO:0007669"/>
    <property type="project" value="UniProtKB-SubCell"/>
</dbReference>
<gene>
    <name evidence="10" type="ORF">AS156_15295</name>
</gene>
<evidence type="ECO:0000256" key="7">
    <source>
        <dbReference type="ARBA" id="ARBA00023136"/>
    </source>
</evidence>
<evidence type="ECO:0000256" key="2">
    <source>
        <dbReference type="ARBA" id="ARBA00022448"/>
    </source>
</evidence>
<dbReference type="Proteomes" id="UP000057737">
    <property type="component" value="Unassembled WGS sequence"/>
</dbReference>
<organism evidence="10 11">
    <name type="scientific">Bradyrhizobium macuxiense</name>
    <dbReference type="NCBI Taxonomy" id="1755647"/>
    <lineage>
        <taxon>Bacteria</taxon>
        <taxon>Pseudomonadati</taxon>
        <taxon>Pseudomonadota</taxon>
        <taxon>Alphaproteobacteria</taxon>
        <taxon>Hyphomicrobiales</taxon>
        <taxon>Nitrobacteraceae</taxon>
        <taxon>Bradyrhizobium</taxon>
    </lineage>
</organism>
<keyword evidence="4 9" id="KW-0812">Transmembrane</keyword>
<dbReference type="CDD" id="cd06582">
    <property type="entry name" value="TM_PBP1_LivH_like"/>
    <property type="match status" value="1"/>
</dbReference>
<sequence>MDLDALASCFASPACLVTQTTSGLIIGMLLFLVAVGLTLIFGVLKVVNFSHGAFYMFGAYFAMTAYQLTGSFALAMLCGAVGTAILGLIFERAFMSRVYGADVLMQLLVCYAFVLIFDDVVRMIWGPEFKSMGMPAAFQVPPLFIAGGVVPPYYLLLIGVALAAAVVLGLGLARTKIGKVIRAAAHNPGMVSALGINTGLIYGGVFALGGLLAGLAGALAAPVRSLTPGMGFSVLIESFIVTVIGGMGSILGALIGALLIGLIRSFGSLGFPLYTEGLMYLFMVIVLVARPTGLFGKEAA</sequence>
<evidence type="ECO:0000256" key="8">
    <source>
        <dbReference type="ARBA" id="ARBA00037998"/>
    </source>
</evidence>